<dbReference type="InterPro" id="IPR022453">
    <property type="entry name" value="Znf_MqsA-type"/>
</dbReference>
<dbReference type="KEGG" id="cyn:Cyan7425_4985"/>
<evidence type="ECO:0000313" key="1">
    <source>
        <dbReference type="EMBL" id="ACL47283.1"/>
    </source>
</evidence>
<name>B8HNF6_CYAP4</name>
<dbReference type="EMBL" id="CP001344">
    <property type="protein sequence ID" value="ACL47283.1"/>
    <property type="molecule type" value="Genomic_DNA"/>
</dbReference>
<protein>
    <recommendedName>
        <fullName evidence="2">Zinc finger, YgiT-type</fullName>
    </recommendedName>
</protein>
<dbReference type="eggNOG" id="ENOG50332GA">
    <property type="taxonomic scope" value="Bacteria"/>
</dbReference>
<reference evidence="1" key="1">
    <citation type="submission" date="2009-01" db="EMBL/GenBank/DDBJ databases">
        <title>Complete sequence of chromosome Cyanothece sp. PCC 7425.</title>
        <authorList>
            <consortium name="US DOE Joint Genome Institute"/>
            <person name="Lucas S."/>
            <person name="Copeland A."/>
            <person name="Lapidus A."/>
            <person name="Glavina del Rio T."/>
            <person name="Dalin E."/>
            <person name="Tice H."/>
            <person name="Bruce D."/>
            <person name="Goodwin L."/>
            <person name="Pitluck S."/>
            <person name="Sims D."/>
            <person name="Meineke L."/>
            <person name="Brettin T."/>
            <person name="Detter J.C."/>
            <person name="Han C."/>
            <person name="Larimer F."/>
            <person name="Land M."/>
            <person name="Hauser L."/>
            <person name="Kyrpides N."/>
            <person name="Ovchinnikova G."/>
            <person name="Liberton M."/>
            <person name="Stoeckel J."/>
            <person name="Banerjee A."/>
            <person name="Singh A."/>
            <person name="Page L."/>
            <person name="Sato H."/>
            <person name="Zhao L."/>
            <person name="Sherman L."/>
            <person name="Pakrasi H."/>
            <person name="Richardson P."/>
        </authorList>
    </citation>
    <scope>NUCLEOTIDE SEQUENCE</scope>
    <source>
        <strain evidence="1">PCC 7425</strain>
    </source>
</reference>
<accession>B8HNF6</accession>
<dbReference type="HOGENOM" id="CLU_174612_2_1_3"/>
<evidence type="ECO:0008006" key="2">
    <source>
        <dbReference type="Google" id="ProtNLM"/>
    </source>
</evidence>
<dbReference type="OrthoDB" id="9812340at2"/>
<gene>
    <name evidence="1" type="ordered locus">Cyan7425_4985</name>
</gene>
<sequence>MLVDQLDEIVCDACSYPQARIRLMTRTYGRGEDLLVVENVPVISCPHCGTSYLTAETMRKLDYIKQERKALTVTRPVKVAAFS</sequence>
<dbReference type="CDD" id="cd12870">
    <property type="entry name" value="MqsA"/>
    <property type="match status" value="1"/>
</dbReference>
<dbReference type="AlphaFoldDB" id="B8HNF6"/>
<dbReference type="Gene3D" id="3.10.20.860">
    <property type="match status" value="1"/>
</dbReference>
<dbReference type="NCBIfam" id="TIGR03831">
    <property type="entry name" value="YgiT_finger"/>
    <property type="match status" value="1"/>
</dbReference>
<organism evidence="1">
    <name type="scientific">Cyanothece sp. (strain PCC 7425 / ATCC 29141)</name>
    <dbReference type="NCBI Taxonomy" id="395961"/>
    <lineage>
        <taxon>Bacteria</taxon>
        <taxon>Bacillati</taxon>
        <taxon>Cyanobacteriota</taxon>
        <taxon>Cyanophyceae</taxon>
        <taxon>Gomontiellales</taxon>
        <taxon>Cyanothecaceae</taxon>
        <taxon>Cyanothece</taxon>
    </lineage>
</organism>
<proteinExistence type="predicted"/>